<protein>
    <submittedName>
        <fullName evidence="2">Uncharacterized protein</fullName>
    </submittedName>
</protein>
<evidence type="ECO:0000313" key="2">
    <source>
        <dbReference type="EMBL" id="KAJ4493302.1"/>
    </source>
</evidence>
<feature type="region of interest" description="Disordered" evidence="1">
    <location>
        <begin position="232"/>
        <end position="296"/>
    </location>
</feature>
<sequence>MSESDSSSSSLPSEAYVKSKPKTSIRSKTKKISSAKPTPEDDPTWAYQPPEGIALVENTEIHDEWDWDTFKKDPELELWVIRVPNGVKPKHLENMTISLPDSSSNHRNTKVGVLNRKQESYDVWDVCSSSTSGSDDIGGVELGRLDEESTAGGGEEMRGLSCLLPRKKKHGELYIAPRPITRHLLISAQIPKPSSSEDYLMPTQNLPRFSYPQELLKHRFVAFGSTKVAVDHDDETGSVHGNGAGDDGDVEMEDVHLKSEKAKKSTEKKLLKQTKKRKTAEGAVMPSPKKQKKSKK</sequence>
<reference evidence="2" key="1">
    <citation type="submission" date="2022-08" db="EMBL/GenBank/DDBJ databases">
        <title>A Global Phylogenomic Analysis of the Shiitake Genus Lentinula.</title>
        <authorList>
            <consortium name="DOE Joint Genome Institute"/>
            <person name="Sierra-Patev S."/>
            <person name="Min B."/>
            <person name="Naranjo-Ortiz M."/>
            <person name="Looney B."/>
            <person name="Konkel Z."/>
            <person name="Slot J.C."/>
            <person name="Sakamoto Y."/>
            <person name="Steenwyk J.L."/>
            <person name="Rokas A."/>
            <person name="Carro J."/>
            <person name="Camarero S."/>
            <person name="Ferreira P."/>
            <person name="Molpeceres G."/>
            <person name="Ruiz-Duenas F.J."/>
            <person name="Serrano A."/>
            <person name="Henrissat B."/>
            <person name="Drula E."/>
            <person name="Hughes K.W."/>
            <person name="Mata J.L."/>
            <person name="Ishikawa N.K."/>
            <person name="Vargas-Isla R."/>
            <person name="Ushijima S."/>
            <person name="Smith C.A."/>
            <person name="Ahrendt S."/>
            <person name="Andreopoulos W."/>
            <person name="He G."/>
            <person name="Labutti K."/>
            <person name="Lipzen A."/>
            <person name="Ng V."/>
            <person name="Riley R."/>
            <person name="Sandor L."/>
            <person name="Barry K."/>
            <person name="Martinez A.T."/>
            <person name="Xiao Y."/>
            <person name="Gibbons J.G."/>
            <person name="Terashima K."/>
            <person name="Grigoriev I.V."/>
            <person name="Hibbett D.S."/>
        </authorList>
    </citation>
    <scope>NUCLEOTIDE SEQUENCE</scope>
    <source>
        <strain evidence="2">RHP3577 ss4</strain>
    </source>
</reference>
<dbReference type="Pfam" id="PF08208">
    <property type="entry name" value="RNA_polI_A34"/>
    <property type="match status" value="1"/>
</dbReference>
<proteinExistence type="predicted"/>
<name>A0ABQ8VJ60_9AGAR</name>
<dbReference type="InterPro" id="IPR013240">
    <property type="entry name" value="DNA-dir_RNA_pol1_su_RPA34"/>
</dbReference>
<feature type="compositionally biased region" description="Low complexity" evidence="1">
    <location>
        <begin position="1"/>
        <end position="13"/>
    </location>
</feature>
<accession>A0ABQ8VJ60</accession>
<feature type="compositionally biased region" description="Basic residues" evidence="1">
    <location>
        <begin position="19"/>
        <end position="33"/>
    </location>
</feature>
<dbReference type="Gene3D" id="6.20.250.70">
    <property type="match status" value="1"/>
</dbReference>
<feature type="region of interest" description="Disordered" evidence="1">
    <location>
        <begin position="1"/>
        <end position="48"/>
    </location>
</feature>
<evidence type="ECO:0000256" key="1">
    <source>
        <dbReference type="SAM" id="MobiDB-lite"/>
    </source>
</evidence>
<comment type="caution">
    <text evidence="2">The sequence shown here is derived from an EMBL/GenBank/DDBJ whole genome shotgun (WGS) entry which is preliminary data.</text>
</comment>
<gene>
    <name evidence="2" type="ORF">C8R41DRAFT_919520</name>
</gene>
<dbReference type="EMBL" id="JANVFT010000035">
    <property type="protein sequence ID" value="KAJ4493302.1"/>
    <property type="molecule type" value="Genomic_DNA"/>
</dbReference>
<keyword evidence="3" id="KW-1185">Reference proteome</keyword>
<feature type="compositionally biased region" description="Basic and acidic residues" evidence="1">
    <location>
        <begin position="253"/>
        <end position="270"/>
    </location>
</feature>
<organism evidence="2 3">
    <name type="scientific">Lentinula lateritia</name>
    <dbReference type="NCBI Taxonomy" id="40482"/>
    <lineage>
        <taxon>Eukaryota</taxon>
        <taxon>Fungi</taxon>
        <taxon>Dikarya</taxon>
        <taxon>Basidiomycota</taxon>
        <taxon>Agaricomycotina</taxon>
        <taxon>Agaricomycetes</taxon>
        <taxon>Agaricomycetidae</taxon>
        <taxon>Agaricales</taxon>
        <taxon>Marasmiineae</taxon>
        <taxon>Omphalotaceae</taxon>
        <taxon>Lentinula</taxon>
    </lineage>
</organism>
<evidence type="ECO:0000313" key="3">
    <source>
        <dbReference type="Proteomes" id="UP001150217"/>
    </source>
</evidence>
<dbReference type="Proteomes" id="UP001150217">
    <property type="component" value="Unassembled WGS sequence"/>
</dbReference>